<evidence type="ECO:0000313" key="3">
    <source>
        <dbReference type="EMBL" id="KAF9968873.1"/>
    </source>
</evidence>
<feature type="domain" description="GST N-terminal" evidence="1">
    <location>
        <begin position="25"/>
        <end position="106"/>
    </location>
</feature>
<dbReference type="SFLD" id="SFLDS00019">
    <property type="entry name" value="Glutathione_Transferase_(cytos"/>
    <property type="match status" value="1"/>
</dbReference>
<dbReference type="SUPFAM" id="SSF52833">
    <property type="entry name" value="Thioredoxin-like"/>
    <property type="match status" value="1"/>
</dbReference>
<dbReference type="OrthoDB" id="414243at2759"/>
<dbReference type="InterPro" id="IPR050213">
    <property type="entry name" value="GST_superfamily"/>
</dbReference>
<evidence type="ECO:0000313" key="4">
    <source>
        <dbReference type="Proteomes" id="UP000738359"/>
    </source>
</evidence>
<dbReference type="PROSITE" id="PS50405">
    <property type="entry name" value="GST_CTER"/>
    <property type="match status" value="1"/>
</dbReference>
<dbReference type="InterPro" id="IPR004046">
    <property type="entry name" value="GST_C"/>
</dbReference>
<dbReference type="PROSITE" id="PS50404">
    <property type="entry name" value="GST_NTER"/>
    <property type="match status" value="1"/>
</dbReference>
<accession>A0A9P6JFA6</accession>
<organism evidence="3 4">
    <name type="scientific">Mortierella alpina</name>
    <name type="common">Oleaginous fungus</name>
    <name type="synonym">Mortierella renispora</name>
    <dbReference type="NCBI Taxonomy" id="64518"/>
    <lineage>
        <taxon>Eukaryota</taxon>
        <taxon>Fungi</taxon>
        <taxon>Fungi incertae sedis</taxon>
        <taxon>Mucoromycota</taxon>
        <taxon>Mortierellomycotina</taxon>
        <taxon>Mortierellomycetes</taxon>
        <taxon>Mortierellales</taxon>
        <taxon>Mortierellaceae</taxon>
        <taxon>Mortierella</taxon>
    </lineage>
</organism>
<dbReference type="Gene3D" id="1.20.1050.10">
    <property type="match status" value="1"/>
</dbReference>
<dbReference type="AlphaFoldDB" id="A0A9P6JFA6"/>
<protein>
    <recommendedName>
        <fullName evidence="5">Glutathione S-transferase</fullName>
    </recommendedName>
</protein>
<gene>
    <name evidence="3" type="ORF">BGZ70_000017</name>
</gene>
<dbReference type="InterPro" id="IPR010987">
    <property type="entry name" value="Glutathione-S-Trfase_C-like"/>
</dbReference>
<dbReference type="InterPro" id="IPR004045">
    <property type="entry name" value="Glutathione_S-Trfase_N"/>
</dbReference>
<feature type="domain" description="GST C-terminal" evidence="2">
    <location>
        <begin position="108"/>
        <end position="243"/>
    </location>
</feature>
<comment type="caution">
    <text evidence="3">The sequence shown here is derived from an EMBL/GenBank/DDBJ whole genome shotgun (WGS) entry which is preliminary data.</text>
</comment>
<proteinExistence type="predicted"/>
<dbReference type="PANTHER" id="PTHR11571:SF150">
    <property type="entry name" value="GLUTATHIONE S-TRANSFERASE"/>
    <property type="match status" value="1"/>
</dbReference>
<dbReference type="Pfam" id="PF14497">
    <property type="entry name" value="GST_C_3"/>
    <property type="match status" value="1"/>
</dbReference>
<sequence length="256" mass="28576">MVLPNAKHFERENTEQLSASLAKPSSFRLLYWPINAVAATSRDMLEYAGAKWENLAPAGAWPEEKIDTPFHVLPVLYIKTEDGKDLALSETCVIEQYLAKQFGLLGSNDYEENLVRIFQSSTSAVQSIFASTVTWNHPEVKEQSFQFFLGNQLLTWIATHEKHLADNGNNGHYVGNKLTLADIRTANVIDHFSVQPEAKPIMDIVGKSEALMKVHATVMKDPKIAAWRASEKYRGLAESSKGFFVNPRALLAAPTK</sequence>
<keyword evidence="4" id="KW-1185">Reference proteome</keyword>
<dbReference type="GO" id="GO:0004364">
    <property type="term" value="F:glutathione transferase activity"/>
    <property type="evidence" value="ECO:0007669"/>
    <property type="project" value="TreeGrafter"/>
</dbReference>
<reference evidence="3" key="1">
    <citation type="journal article" date="2020" name="Fungal Divers.">
        <title>Resolving the Mortierellaceae phylogeny through synthesis of multi-gene phylogenetics and phylogenomics.</title>
        <authorList>
            <person name="Vandepol N."/>
            <person name="Liber J."/>
            <person name="Desiro A."/>
            <person name="Na H."/>
            <person name="Kennedy M."/>
            <person name="Barry K."/>
            <person name="Grigoriev I.V."/>
            <person name="Miller A.N."/>
            <person name="O'Donnell K."/>
            <person name="Stajich J.E."/>
            <person name="Bonito G."/>
        </authorList>
    </citation>
    <scope>NUCLEOTIDE SEQUENCE</scope>
    <source>
        <strain evidence="3">CK1249</strain>
    </source>
</reference>
<dbReference type="SUPFAM" id="SSF47616">
    <property type="entry name" value="GST C-terminal domain-like"/>
    <property type="match status" value="1"/>
</dbReference>
<dbReference type="PANTHER" id="PTHR11571">
    <property type="entry name" value="GLUTATHIONE S-TRANSFERASE"/>
    <property type="match status" value="1"/>
</dbReference>
<dbReference type="EMBL" id="JAAAHY010000001">
    <property type="protein sequence ID" value="KAF9968873.1"/>
    <property type="molecule type" value="Genomic_DNA"/>
</dbReference>
<dbReference type="InterPro" id="IPR036249">
    <property type="entry name" value="Thioredoxin-like_sf"/>
</dbReference>
<dbReference type="Gene3D" id="3.40.30.10">
    <property type="entry name" value="Glutaredoxin"/>
    <property type="match status" value="1"/>
</dbReference>
<evidence type="ECO:0000259" key="2">
    <source>
        <dbReference type="PROSITE" id="PS50405"/>
    </source>
</evidence>
<dbReference type="Proteomes" id="UP000738359">
    <property type="component" value="Unassembled WGS sequence"/>
</dbReference>
<dbReference type="InterPro" id="IPR036282">
    <property type="entry name" value="Glutathione-S-Trfase_C_sf"/>
</dbReference>
<evidence type="ECO:0008006" key="5">
    <source>
        <dbReference type="Google" id="ProtNLM"/>
    </source>
</evidence>
<evidence type="ECO:0000259" key="1">
    <source>
        <dbReference type="PROSITE" id="PS50404"/>
    </source>
</evidence>
<name>A0A9P6JFA6_MORAP</name>
<dbReference type="GO" id="GO:0006749">
    <property type="term" value="P:glutathione metabolic process"/>
    <property type="evidence" value="ECO:0007669"/>
    <property type="project" value="TreeGrafter"/>
</dbReference>
<dbReference type="InterPro" id="IPR040079">
    <property type="entry name" value="Glutathione_S-Trfase"/>
</dbReference>